<dbReference type="Gene3D" id="3.20.20.100">
    <property type="entry name" value="NADP-dependent oxidoreductase domain"/>
    <property type="match status" value="1"/>
</dbReference>
<evidence type="ECO:0000259" key="2">
    <source>
        <dbReference type="Pfam" id="PF00248"/>
    </source>
</evidence>
<dbReference type="GO" id="GO:0016491">
    <property type="term" value="F:oxidoreductase activity"/>
    <property type="evidence" value="ECO:0007669"/>
    <property type="project" value="UniProtKB-KW"/>
</dbReference>
<evidence type="ECO:0000256" key="1">
    <source>
        <dbReference type="ARBA" id="ARBA00023002"/>
    </source>
</evidence>
<dbReference type="OrthoDB" id="9773828at2"/>
<proteinExistence type="predicted"/>
<name>A0A4Q9E1R7_9BACL</name>
<dbReference type="PANTHER" id="PTHR43364:SF4">
    <property type="entry name" value="NAD(P)-LINKED OXIDOREDUCTASE SUPERFAMILY PROTEIN"/>
    <property type="match status" value="1"/>
</dbReference>
<dbReference type="PANTHER" id="PTHR43364">
    <property type="entry name" value="NADH-SPECIFIC METHYLGLYOXAL REDUCTASE-RELATED"/>
    <property type="match status" value="1"/>
</dbReference>
<organism evidence="3 4">
    <name type="scientific">Paenibacillus thalictri</name>
    <dbReference type="NCBI Taxonomy" id="2527873"/>
    <lineage>
        <taxon>Bacteria</taxon>
        <taxon>Bacillati</taxon>
        <taxon>Bacillota</taxon>
        <taxon>Bacilli</taxon>
        <taxon>Bacillales</taxon>
        <taxon>Paenibacillaceae</taxon>
        <taxon>Paenibacillus</taxon>
    </lineage>
</organism>
<reference evidence="3 4" key="1">
    <citation type="submission" date="2019-02" db="EMBL/GenBank/DDBJ databases">
        <title>Paenibacillus sp. nov., isolated from surface-sterilized tissue of Thalictrum simplex L.</title>
        <authorList>
            <person name="Tuo L."/>
        </authorList>
    </citation>
    <scope>NUCLEOTIDE SEQUENCE [LARGE SCALE GENOMIC DNA]</scope>
    <source>
        <strain evidence="3 4">N2SHLJ1</strain>
    </source>
</reference>
<dbReference type="InterPro" id="IPR036812">
    <property type="entry name" value="NAD(P)_OxRdtase_dom_sf"/>
</dbReference>
<dbReference type="Pfam" id="PF00248">
    <property type="entry name" value="Aldo_ket_red"/>
    <property type="match status" value="1"/>
</dbReference>
<evidence type="ECO:0000313" key="3">
    <source>
        <dbReference type="EMBL" id="TBL81531.1"/>
    </source>
</evidence>
<dbReference type="EMBL" id="SIRE01000002">
    <property type="protein sequence ID" value="TBL81531.1"/>
    <property type="molecule type" value="Genomic_DNA"/>
</dbReference>
<accession>A0A4Q9E1R7</accession>
<sequence>MKRKTIAGTELVSSSLALGGVPIGSKLNENDSFKLMDDYVELGGNMVDTAEVYNNWLPLEANISEKIIGRWMKARNNRSQLIVATKGAHPHLSTMHIPRMSPEEITYDLEGSLQRLQVETIDLYWLHRDDPGRSVGEILETLNRHVREGKIRYFGCSNWTVARIQEAQAYAAAQGLQGFSGNQMSWSLAAVDPAKISDPTTVAMSDDMQRYHVESGLTAIPYSSQAQGLFTKLGSGKYSFDGDQVKPAYRSELNRGRLDRIRQLAAESSLTISQIVLGYLMSQPFPTIPIIGCYSREQLDDCLLADRVQLTQEQLRYLEKGS</sequence>
<evidence type="ECO:0000313" key="4">
    <source>
        <dbReference type="Proteomes" id="UP000293142"/>
    </source>
</evidence>
<keyword evidence="4" id="KW-1185">Reference proteome</keyword>
<feature type="domain" description="NADP-dependent oxidoreductase" evidence="2">
    <location>
        <begin position="16"/>
        <end position="320"/>
    </location>
</feature>
<comment type="caution">
    <text evidence="3">The sequence shown here is derived from an EMBL/GenBank/DDBJ whole genome shotgun (WGS) entry which is preliminary data.</text>
</comment>
<dbReference type="InterPro" id="IPR050523">
    <property type="entry name" value="AKR_Detox_Biosynth"/>
</dbReference>
<dbReference type="InterPro" id="IPR023210">
    <property type="entry name" value="NADP_OxRdtase_dom"/>
</dbReference>
<dbReference type="CDD" id="cd19082">
    <property type="entry name" value="AKR_AKR10A1_2"/>
    <property type="match status" value="1"/>
</dbReference>
<keyword evidence="1" id="KW-0560">Oxidoreductase</keyword>
<dbReference type="GO" id="GO:0005829">
    <property type="term" value="C:cytosol"/>
    <property type="evidence" value="ECO:0007669"/>
    <property type="project" value="TreeGrafter"/>
</dbReference>
<dbReference type="AlphaFoldDB" id="A0A4Q9E1R7"/>
<dbReference type="RefSeq" id="WP_131011316.1">
    <property type="nucleotide sequence ID" value="NZ_SIRE01000002.1"/>
</dbReference>
<gene>
    <name evidence="3" type="ORF">EYB31_00500</name>
</gene>
<dbReference type="SUPFAM" id="SSF51430">
    <property type="entry name" value="NAD(P)-linked oxidoreductase"/>
    <property type="match status" value="1"/>
</dbReference>
<dbReference type="Proteomes" id="UP000293142">
    <property type="component" value="Unassembled WGS sequence"/>
</dbReference>
<protein>
    <submittedName>
        <fullName evidence="3">Aldo/keto reductase</fullName>
    </submittedName>
</protein>